<proteinExistence type="predicted"/>
<dbReference type="SUPFAM" id="SSF55144">
    <property type="entry name" value="LigT-like"/>
    <property type="match status" value="1"/>
</dbReference>
<reference evidence="1" key="1">
    <citation type="submission" date="2016-04" db="EMBL/GenBank/DDBJ databases">
        <authorList>
            <person name="Evans L.H."/>
            <person name="Alamgir A."/>
            <person name="Owens N."/>
            <person name="Weber N.D."/>
            <person name="Virtaneva K."/>
            <person name="Barbian K."/>
            <person name="Babar A."/>
            <person name="Rosenke K."/>
        </authorList>
    </citation>
    <scope>NUCLEOTIDE SEQUENCE</scope>
    <source>
        <strain evidence="1">Nono1</strain>
    </source>
</reference>
<dbReference type="InterPro" id="IPR009097">
    <property type="entry name" value="Cyclic_Pdiesterase"/>
</dbReference>
<dbReference type="EMBL" id="LT559118">
    <property type="protein sequence ID" value="SBO98793.1"/>
    <property type="molecule type" value="Genomic_DNA"/>
</dbReference>
<dbReference type="Gene3D" id="3.90.1140.10">
    <property type="entry name" value="Cyclic phosphodiesterase"/>
    <property type="match status" value="1"/>
</dbReference>
<accession>A0A1M4EJN6</accession>
<organism evidence="1">
    <name type="scientific">Nonomuraea gerenzanensis</name>
    <dbReference type="NCBI Taxonomy" id="93944"/>
    <lineage>
        <taxon>Bacteria</taxon>
        <taxon>Bacillati</taxon>
        <taxon>Actinomycetota</taxon>
        <taxon>Actinomycetes</taxon>
        <taxon>Streptosporangiales</taxon>
        <taxon>Streptosporangiaceae</taxon>
        <taxon>Nonomuraea</taxon>
    </lineage>
</organism>
<sequence length="153" mass="16538">MLDVPEAEPLVRPWRARDVGLGAHVTVLTPFLHAGVIDEGVRGELRALFARFPAIDVRFGEIRRFPGVVYLAPEPVGVFTRLIEAVTGRWPQTPPYGGLYEEIVPHLTLGVEGAVDEVRVAGGLPLAARVSAVSLLARDAVGRWRTAGLFPLG</sequence>
<evidence type="ECO:0000313" key="1">
    <source>
        <dbReference type="EMBL" id="SBO98793.1"/>
    </source>
</evidence>
<evidence type="ECO:0008006" key="2">
    <source>
        <dbReference type="Google" id="ProtNLM"/>
    </source>
</evidence>
<dbReference type="Pfam" id="PF13563">
    <property type="entry name" value="2_5_RNA_ligase2"/>
    <property type="match status" value="1"/>
</dbReference>
<name>A0A1M4EJN6_9ACTN</name>
<protein>
    <recommendedName>
        <fullName evidence="2">2H phosphoesterase superfamily protein Bsu1186 (YjcG)</fullName>
    </recommendedName>
</protein>
<dbReference type="AlphaFoldDB" id="A0A1M4EJN6"/>
<gene>
    <name evidence="1" type="ORF">BN4615_P8309</name>
</gene>